<dbReference type="Proteomes" id="UP000030649">
    <property type="component" value="Unassembled WGS sequence"/>
</dbReference>
<dbReference type="AlphaFoldDB" id="U1N8E5"/>
<dbReference type="EMBL" id="KE356560">
    <property type="protein sequence ID" value="ERG92995.1"/>
    <property type="molecule type" value="Genomic_DNA"/>
</dbReference>
<dbReference type="STRING" id="1238424.J07HQW1_03048"/>
<evidence type="ECO:0000313" key="1">
    <source>
        <dbReference type="EMBL" id="ERG92995.1"/>
    </source>
</evidence>
<reference evidence="1 2" key="1">
    <citation type="journal article" date="2013" name="PLoS ONE">
        <title>Assembly-driven community genomics of a hypersaline microbial ecosystem.</title>
        <authorList>
            <person name="Podell S."/>
            <person name="Ugalde J.A."/>
            <person name="Narasingarao P."/>
            <person name="Banfield J.F."/>
            <person name="Heidelberg K.B."/>
            <person name="Allen E.E."/>
        </authorList>
    </citation>
    <scope>NUCLEOTIDE SEQUENCE [LARGE SCALE GENOMIC DNA]</scope>
    <source>
        <strain evidence="2">J07HQW1</strain>
    </source>
</reference>
<accession>U1N8E5</accession>
<gene>
    <name evidence="1" type="ORF">J07HQW1_03048</name>
</gene>
<evidence type="ECO:0000313" key="2">
    <source>
        <dbReference type="Proteomes" id="UP000030649"/>
    </source>
</evidence>
<sequence length="39" mass="4395">MTRTLHVRIESPDRSNLEERLEAIDAGEADRISKLPSST</sequence>
<dbReference type="HOGENOM" id="CLU_3302670_0_0_2"/>
<protein>
    <submittedName>
        <fullName evidence="1">Uncharacterized protein</fullName>
    </submittedName>
</protein>
<name>U1N8E5_9EURY</name>
<proteinExistence type="predicted"/>
<organism evidence="1 2">
    <name type="scientific">Haloquadratum walsbyi J07HQW1</name>
    <dbReference type="NCBI Taxonomy" id="1238424"/>
    <lineage>
        <taxon>Archaea</taxon>
        <taxon>Methanobacteriati</taxon>
        <taxon>Methanobacteriota</taxon>
        <taxon>Stenosarchaea group</taxon>
        <taxon>Halobacteria</taxon>
        <taxon>Halobacteriales</taxon>
        <taxon>Haloferacaceae</taxon>
        <taxon>Haloquadratum</taxon>
    </lineage>
</organism>